<evidence type="ECO:0000313" key="2">
    <source>
        <dbReference type="EMBL" id="MBB3097638.1"/>
    </source>
</evidence>
<dbReference type="Proteomes" id="UP000590749">
    <property type="component" value="Unassembled WGS sequence"/>
</dbReference>
<organism evidence="2 3">
    <name type="scientific">Actinoplanes campanulatus</name>
    <dbReference type="NCBI Taxonomy" id="113559"/>
    <lineage>
        <taxon>Bacteria</taxon>
        <taxon>Bacillati</taxon>
        <taxon>Actinomycetota</taxon>
        <taxon>Actinomycetes</taxon>
        <taxon>Micromonosporales</taxon>
        <taxon>Micromonosporaceae</taxon>
        <taxon>Actinoplanes</taxon>
    </lineage>
</organism>
<sequence length="26" mass="2915">MTEPLRLPTEPTALIPAQRQPPEIES</sequence>
<proteinExistence type="predicted"/>
<reference evidence="2 3" key="1">
    <citation type="submission" date="2020-08" db="EMBL/GenBank/DDBJ databases">
        <title>Genomic Encyclopedia of Type Strains, Phase III (KMG-III): the genomes of soil and plant-associated and newly described type strains.</title>
        <authorList>
            <person name="Whitman W."/>
        </authorList>
    </citation>
    <scope>NUCLEOTIDE SEQUENCE [LARGE SCALE GENOMIC DNA]</scope>
    <source>
        <strain evidence="2 3">CECT 3287</strain>
    </source>
</reference>
<feature type="region of interest" description="Disordered" evidence="1">
    <location>
        <begin position="1"/>
        <end position="26"/>
    </location>
</feature>
<accession>A0A7W5AJW5</accession>
<dbReference type="AlphaFoldDB" id="A0A7W5AJW5"/>
<evidence type="ECO:0000313" key="3">
    <source>
        <dbReference type="Proteomes" id="UP000590749"/>
    </source>
</evidence>
<gene>
    <name evidence="2" type="ORF">FHR83_005316</name>
</gene>
<evidence type="ECO:0000256" key="1">
    <source>
        <dbReference type="SAM" id="MobiDB-lite"/>
    </source>
</evidence>
<comment type="caution">
    <text evidence="2">The sequence shown here is derived from an EMBL/GenBank/DDBJ whole genome shotgun (WGS) entry which is preliminary data.</text>
</comment>
<keyword evidence="3" id="KW-1185">Reference proteome</keyword>
<name>A0A7W5AJW5_9ACTN</name>
<protein>
    <submittedName>
        <fullName evidence="2">Uncharacterized protein</fullName>
    </submittedName>
</protein>
<dbReference type="EMBL" id="JACHXF010000011">
    <property type="protein sequence ID" value="MBB3097638.1"/>
    <property type="molecule type" value="Genomic_DNA"/>
</dbReference>